<comment type="subcellular location">
    <subcellularLocation>
        <location evidence="1">Membrane</location>
        <topology evidence="1">Multi-pass membrane protein</topology>
    </subcellularLocation>
</comment>
<gene>
    <name evidence="7" type="ORF">E0L21_19515</name>
</gene>
<evidence type="ECO:0000256" key="4">
    <source>
        <dbReference type="ARBA" id="ARBA00023136"/>
    </source>
</evidence>
<evidence type="ECO:0000256" key="2">
    <source>
        <dbReference type="ARBA" id="ARBA00022692"/>
    </source>
</evidence>
<keyword evidence="7" id="KW-0436">Ligase</keyword>
<dbReference type="AlphaFoldDB" id="A0A4V2LXL0"/>
<name>A0A4V2LXL0_9ENTR</name>
<keyword evidence="4 5" id="KW-0472">Membrane</keyword>
<feature type="transmembrane region" description="Helical" evidence="5">
    <location>
        <begin position="119"/>
        <end position="140"/>
    </location>
</feature>
<sequence>MEKVRVRLYYLTLILAFASVALALFNSSTQRECFYIAVYVSIIGLLIEYKRLSLHPFSIALPVLLIGVLNLVWYFIFEIQTEGINKYSDYLGASKKLILASLLIFYIDRFKSYITKESFLKYFMFATATGLTLATSYGLWQASQGADRVMMAINRPTVSAYVYSALSLAFIYSLYLQQNKKLYVLAGVTLLLSWFVILLTGTRAAIGLYLILAIVLTLFHFRKIHLKSLAVFFCIVAGIFVISYKPLIAPKIAQTQSEIADYQKGQDSTSLGARFSMWIIGIKNGNMHPLGQSIESREVWSKNYVQEGHPHLAASLQYIRIHLHNEFIEKYSLQGIPGLLLLLFFFISVIYYAIRNNNGLLLTTSLLLLLYGMTDVILLSSEAVLFFMTIFALSTPFTRTKEER</sequence>
<keyword evidence="8" id="KW-1185">Reference proteome</keyword>
<evidence type="ECO:0000256" key="3">
    <source>
        <dbReference type="ARBA" id="ARBA00022989"/>
    </source>
</evidence>
<evidence type="ECO:0000313" key="7">
    <source>
        <dbReference type="EMBL" id="TCC00826.1"/>
    </source>
</evidence>
<feature type="transmembrane region" description="Helical" evidence="5">
    <location>
        <begin position="160"/>
        <end position="176"/>
    </location>
</feature>
<dbReference type="RefSeq" id="WP_131412404.1">
    <property type="nucleotide sequence ID" value="NZ_CATKPI010000005.1"/>
</dbReference>
<protein>
    <submittedName>
        <fullName evidence="7">O-antigen ligase family protein</fullName>
    </submittedName>
</protein>
<feature type="transmembrane region" description="Helical" evidence="5">
    <location>
        <begin position="206"/>
        <end position="222"/>
    </location>
</feature>
<proteinExistence type="predicted"/>
<dbReference type="PANTHER" id="PTHR37422:SF17">
    <property type="entry name" value="O-ANTIGEN LIGASE"/>
    <property type="match status" value="1"/>
</dbReference>
<evidence type="ECO:0000259" key="6">
    <source>
        <dbReference type="Pfam" id="PF04932"/>
    </source>
</evidence>
<reference evidence="7 8" key="1">
    <citation type="submission" date="2019-02" db="EMBL/GenBank/DDBJ databases">
        <title>The draft genome of Kosakonia quasisacchari strain WCHKQ120001.</title>
        <authorList>
            <person name="Wang C."/>
            <person name="Feng Y."/>
            <person name="Zong Z."/>
        </authorList>
    </citation>
    <scope>NUCLEOTIDE SEQUENCE [LARGE SCALE GENOMIC DNA]</scope>
    <source>
        <strain evidence="7 8">WCHKQ120001</strain>
    </source>
</reference>
<dbReference type="GO" id="GO:0016020">
    <property type="term" value="C:membrane"/>
    <property type="evidence" value="ECO:0007669"/>
    <property type="project" value="UniProtKB-SubCell"/>
</dbReference>
<keyword evidence="3 5" id="KW-1133">Transmembrane helix</keyword>
<dbReference type="PANTHER" id="PTHR37422">
    <property type="entry name" value="TEICHURONIC ACID BIOSYNTHESIS PROTEIN TUAE"/>
    <property type="match status" value="1"/>
</dbReference>
<dbReference type="OrthoDB" id="6502028at2"/>
<organism evidence="7 8">
    <name type="scientific">Kosakonia quasisacchari</name>
    <dbReference type="NCBI Taxonomy" id="2529380"/>
    <lineage>
        <taxon>Bacteria</taxon>
        <taxon>Pseudomonadati</taxon>
        <taxon>Pseudomonadota</taxon>
        <taxon>Gammaproteobacteria</taxon>
        <taxon>Enterobacterales</taxon>
        <taxon>Enterobacteriaceae</taxon>
        <taxon>Kosakonia</taxon>
    </lineage>
</organism>
<dbReference type="Proteomes" id="UP000291793">
    <property type="component" value="Unassembled WGS sequence"/>
</dbReference>
<evidence type="ECO:0000313" key="8">
    <source>
        <dbReference type="Proteomes" id="UP000291793"/>
    </source>
</evidence>
<accession>A0A4V2LXL0</accession>
<feature type="transmembrane region" description="Helical" evidence="5">
    <location>
        <begin position="366"/>
        <end position="394"/>
    </location>
</feature>
<feature type="transmembrane region" description="Helical" evidence="5">
    <location>
        <begin position="6"/>
        <end position="25"/>
    </location>
</feature>
<feature type="transmembrane region" description="Helical" evidence="5">
    <location>
        <begin position="182"/>
        <end position="199"/>
    </location>
</feature>
<dbReference type="InterPro" id="IPR007016">
    <property type="entry name" value="O-antigen_ligase-rel_domated"/>
</dbReference>
<evidence type="ECO:0000256" key="1">
    <source>
        <dbReference type="ARBA" id="ARBA00004141"/>
    </source>
</evidence>
<feature type="transmembrane region" description="Helical" evidence="5">
    <location>
        <begin position="228"/>
        <end position="247"/>
    </location>
</feature>
<feature type="transmembrane region" description="Helical" evidence="5">
    <location>
        <begin position="336"/>
        <end position="354"/>
    </location>
</feature>
<dbReference type="Pfam" id="PF04932">
    <property type="entry name" value="Wzy_C"/>
    <property type="match status" value="1"/>
</dbReference>
<dbReference type="GO" id="GO:0016874">
    <property type="term" value="F:ligase activity"/>
    <property type="evidence" value="ECO:0007669"/>
    <property type="project" value="UniProtKB-KW"/>
</dbReference>
<comment type="caution">
    <text evidence="7">The sequence shown here is derived from an EMBL/GenBank/DDBJ whole genome shotgun (WGS) entry which is preliminary data.</text>
</comment>
<feature type="transmembrane region" description="Helical" evidence="5">
    <location>
        <begin position="55"/>
        <end position="77"/>
    </location>
</feature>
<dbReference type="EMBL" id="SJOP01000021">
    <property type="protein sequence ID" value="TCC00826.1"/>
    <property type="molecule type" value="Genomic_DNA"/>
</dbReference>
<keyword evidence="2 5" id="KW-0812">Transmembrane</keyword>
<evidence type="ECO:0000256" key="5">
    <source>
        <dbReference type="SAM" id="Phobius"/>
    </source>
</evidence>
<dbReference type="InterPro" id="IPR051533">
    <property type="entry name" value="WaaL-like"/>
</dbReference>
<feature type="domain" description="O-antigen ligase-related" evidence="6">
    <location>
        <begin position="189"/>
        <end position="343"/>
    </location>
</feature>